<accession>A0A7W5C0R5</accession>
<dbReference type="EMBL" id="JACHXM010000026">
    <property type="protein sequence ID" value="MBB3142750.1"/>
    <property type="molecule type" value="Genomic_DNA"/>
</dbReference>
<comment type="subcellular location">
    <subcellularLocation>
        <location evidence="1 7">Periplasm</location>
    </subcellularLocation>
</comment>
<dbReference type="PANTHER" id="PTHR35272">
    <property type="entry name" value="THIOL:DISULFIDE INTERCHANGE PROTEIN DSBC-RELATED"/>
    <property type="match status" value="1"/>
</dbReference>
<evidence type="ECO:0000256" key="4">
    <source>
        <dbReference type="ARBA" id="ARBA00022764"/>
    </source>
</evidence>
<comment type="caution">
    <text evidence="10">The sequence shown here is derived from an EMBL/GenBank/DDBJ whole genome shotgun (WGS) entry which is preliminary data.</text>
</comment>
<evidence type="ECO:0000259" key="8">
    <source>
        <dbReference type="Pfam" id="PF10411"/>
    </source>
</evidence>
<evidence type="ECO:0000256" key="7">
    <source>
        <dbReference type="RuleBase" id="RU364038"/>
    </source>
</evidence>
<evidence type="ECO:0000259" key="9">
    <source>
        <dbReference type="Pfam" id="PF13098"/>
    </source>
</evidence>
<protein>
    <recommendedName>
        <fullName evidence="7">Thiol:disulfide interchange protein</fullName>
    </recommendedName>
</protein>
<dbReference type="CDD" id="cd03020">
    <property type="entry name" value="DsbA_DsbC_DsbG"/>
    <property type="match status" value="1"/>
</dbReference>
<comment type="function">
    <text evidence="7">Required for disulfide bond formation in some periplasmic proteins. Acts by transferring its disulfide bond to other proteins and is reduced in the process.</text>
</comment>
<dbReference type="RefSeq" id="WP_183389111.1">
    <property type="nucleotide sequence ID" value="NZ_JACHXM010000026.1"/>
</dbReference>
<evidence type="ECO:0000256" key="1">
    <source>
        <dbReference type="ARBA" id="ARBA00004418"/>
    </source>
</evidence>
<evidence type="ECO:0000313" key="10">
    <source>
        <dbReference type="EMBL" id="MBB3142750.1"/>
    </source>
</evidence>
<dbReference type="SUPFAM" id="SSF52833">
    <property type="entry name" value="Thioredoxin-like"/>
    <property type="match status" value="1"/>
</dbReference>
<comment type="similarity">
    <text evidence="2 7">Belongs to the thioredoxin family. DsbC subfamily.</text>
</comment>
<evidence type="ECO:0000256" key="6">
    <source>
        <dbReference type="ARBA" id="ARBA00023284"/>
    </source>
</evidence>
<dbReference type="Proteomes" id="UP000525987">
    <property type="component" value="Unassembled WGS sequence"/>
</dbReference>
<dbReference type="InterPro" id="IPR033954">
    <property type="entry name" value="DiS-bond_Isoase_DsbC/G"/>
</dbReference>
<keyword evidence="5" id="KW-1015">Disulfide bond</keyword>
<keyword evidence="3 7" id="KW-0732">Signal</keyword>
<dbReference type="PANTHER" id="PTHR35272:SF3">
    <property type="entry name" value="THIOL:DISULFIDE INTERCHANGE PROTEIN DSBC"/>
    <property type="match status" value="1"/>
</dbReference>
<dbReference type="Pfam" id="PF10411">
    <property type="entry name" value="DsbC_N"/>
    <property type="match status" value="1"/>
</dbReference>
<name>A0A7W5C0R5_9GAMM</name>
<dbReference type="InterPro" id="IPR051470">
    <property type="entry name" value="Thiol:disulfide_interchange"/>
</dbReference>
<feature type="chain" id="PRO_5031590345" description="Thiol:disulfide interchange protein" evidence="7">
    <location>
        <begin position="23"/>
        <end position="246"/>
    </location>
</feature>
<feature type="domain" description="Thioredoxin-like fold" evidence="9">
    <location>
        <begin position="124"/>
        <end position="241"/>
    </location>
</feature>
<dbReference type="InterPro" id="IPR012336">
    <property type="entry name" value="Thioredoxin-like_fold"/>
</dbReference>
<dbReference type="SUPFAM" id="SSF54423">
    <property type="entry name" value="DsbC/DsbG N-terminal domain-like"/>
    <property type="match status" value="1"/>
</dbReference>
<dbReference type="GO" id="GO:0042597">
    <property type="term" value="C:periplasmic space"/>
    <property type="evidence" value="ECO:0007669"/>
    <property type="project" value="UniProtKB-SubCell"/>
</dbReference>
<dbReference type="Gene3D" id="3.10.450.70">
    <property type="entry name" value="Disulphide bond isomerase, DsbC/G, N-terminal"/>
    <property type="match status" value="1"/>
</dbReference>
<dbReference type="GO" id="GO:0016853">
    <property type="term" value="F:isomerase activity"/>
    <property type="evidence" value="ECO:0007669"/>
    <property type="project" value="UniProtKB-KW"/>
</dbReference>
<evidence type="ECO:0000256" key="2">
    <source>
        <dbReference type="ARBA" id="ARBA00009813"/>
    </source>
</evidence>
<keyword evidence="10" id="KW-0413">Isomerase</keyword>
<dbReference type="InterPro" id="IPR009094">
    <property type="entry name" value="DiS-bond_isomerase_DsbC/G_N_sf"/>
</dbReference>
<organism evidence="10 11">
    <name type="scientific">Halomonas organivorans</name>
    <dbReference type="NCBI Taxonomy" id="257772"/>
    <lineage>
        <taxon>Bacteria</taxon>
        <taxon>Pseudomonadati</taxon>
        <taxon>Pseudomonadota</taxon>
        <taxon>Gammaproteobacteria</taxon>
        <taxon>Oceanospirillales</taxon>
        <taxon>Halomonadaceae</taxon>
        <taxon>Halomonas</taxon>
    </lineage>
</organism>
<keyword evidence="4 7" id="KW-0574">Periplasm</keyword>
<keyword evidence="6 7" id="KW-0676">Redox-active center</keyword>
<proteinExistence type="inferred from homology"/>
<dbReference type="InterPro" id="IPR018950">
    <property type="entry name" value="DiS-bond_isomerase_DsbC/G_N"/>
</dbReference>
<keyword evidence="11" id="KW-1185">Reference proteome</keyword>
<feature type="signal peptide" evidence="7">
    <location>
        <begin position="1"/>
        <end position="22"/>
    </location>
</feature>
<dbReference type="AlphaFoldDB" id="A0A7W5C0R5"/>
<sequence length="246" mass="27007">MRRITRALVAGALTALSLPAMAQDPVIERLTEHLEVDGQSMPVKRIEPTPLAGFYEVRLETGERFYTDAQGDYFLVGDLYENAQGGLVNLTEQAQNTERAARIAAIPDDERVVFRGTDEPRARVTVFTDTTCPYCRRLHEEVPRLNAMGIEVDYLAFPRGGMNSPGARELQQVWCSDNPSEAMSTAKRDGALEGDTTCDNPVEAQYHLGMELGVQGTPAIVLPDGRLVPGYVPAERLAAMLGLNDQ</sequence>
<evidence type="ECO:0000256" key="5">
    <source>
        <dbReference type="ARBA" id="ARBA00023157"/>
    </source>
</evidence>
<reference evidence="10 11" key="1">
    <citation type="submission" date="2020-08" db="EMBL/GenBank/DDBJ databases">
        <title>Genomic Encyclopedia of Type Strains, Phase III (KMG-III): the genomes of soil and plant-associated and newly described type strains.</title>
        <authorList>
            <person name="Whitman W."/>
        </authorList>
    </citation>
    <scope>NUCLEOTIDE SEQUENCE [LARGE SCALE GENOMIC DNA]</scope>
    <source>
        <strain evidence="10 11">CECT 5995</strain>
    </source>
</reference>
<feature type="domain" description="Disulphide bond isomerase DsbC/G N-terminal" evidence="8">
    <location>
        <begin position="30"/>
        <end position="92"/>
    </location>
</feature>
<gene>
    <name evidence="10" type="ORF">FHR96_003651</name>
</gene>
<dbReference type="Gene3D" id="3.40.30.10">
    <property type="entry name" value="Glutaredoxin"/>
    <property type="match status" value="1"/>
</dbReference>
<evidence type="ECO:0000256" key="3">
    <source>
        <dbReference type="ARBA" id="ARBA00022729"/>
    </source>
</evidence>
<dbReference type="Pfam" id="PF13098">
    <property type="entry name" value="Thioredoxin_2"/>
    <property type="match status" value="1"/>
</dbReference>
<dbReference type="InterPro" id="IPR036249">
    <property type="entry name" value="Thioredoxin-like_sf"/>
</dbReference>
<evidence type="ECO:0000313" key="11">
    <source>
        <dbReference type="Proteomes" id="UP000525987"/>
    </source>
</evidence>